<proteinExistence type="predicted"/>
<comment type="caution">
    <text evidence="1">The sequence shown here is derived from an EMBL/GenBank/DDBJ whole genome shotgun (WGS) entry which is preliminary data.</text>
</comment>
<protein>
    <submittedName>
        <fullName evidence="1">Uncharacterized protein</fullName>
    </submittedName>
</protein>
<dbReference type="EMBL" id="JBGNUJ010000002">
    <property type="protein sequence ID" value="KAL3964762.1"/>
    <property type="molecule type" value="Genomic_DNA"/>
</dbReference>
<gene>
    <name evidence="1" type="ORF">ACCO45_001766</name>
</gene>
<dbReference type="Proteomes" id="UP001638806">
    <property type="component" value="Unassembled WGS sequence"/>
</dbReference>
<evidence type="ECO:0000313" key="1">
    <source>
        <dbReference type="EMBL" id="KAL3964762.1"/>
    </source>
</evidence>
<organism evidence="1 2">
    <name type="scientific">Purpureocillium lilacinum</name>
    <name type="common">Paecilomyces lilacinus</name>
    <dbReference type="NCBI Taxonomy" id="33203"/>
    <lineage>
        <taxon>Eukaryota</taxon>
        <taxon>Fungi</taxon>
        <taxon>Dikarya</taxon>
        <taxon>Ascomycota</taxon>
        <taxon>Pezizomycotina</taxon>
        <taxon>Sordariomycetes</taxon>
        <taxon>Hypocreomycetidae</taxon>
        <taxon>Hypocreales</taxon>
        <taxon>Ophiocordycipitaceae</taxon>
        <taxon>Purpureocillium</taxon>
    </lineage>
</organism>
<accession>A0ACC4E818</accession>
<name>A0ACC4E818_PURLI</name>
<evidence type="ECO:0000313" key="2">
    <source>
        <dbReference type="Proteomes" id="UP001638806"/>
    </source>
</evidence>
<keyword evidence="2" id="KW-1185">Reference proteome</keyword>
<reference evidence="1" key="1">
    <citation type="submission" date="2024-12" db="EMBL/GenBank/DDBJ databases">
        <title>Comparative genomics and development of molecular markers within Purpureocillium lilacinum and among Purpureocillium species.</title>
        <authorList>
            <person name="Yeh Z.-Y."/>
            <person name="Ni N.-T."/>
            <person name="Lo P.-H."/>
            <person name="Mushyakhwo K."/>
            <person name="Lin C.-F."/>
            <person name="Nai Y.-S."/>
        </authorList>
    </citation>
    <scope>NUCLEOTIDE SEQUENCE</scope>
    <source>
        <strain evidence="1">NCHU-NPUST-175</strain>
    </source>
</reference>
<sequence>MSEEGLLAQEIIVIALSVLVLVALLGFLITFNVTAGDLRSQRYRDTGQWVNSRKEAARVIDALQEESFIESVRRRSVTLAEDLKRELMSLKRKMSMSTPLLELEPRPEDLRVTNALQSFTLSPGLQMTPTKSGDTQDVVENRTRDSFALTTGRESLVAMERKRSTRSTSECASCDLEAQHDDDSSSP</sequence>